<reference evidence="1 2" key="1">
    <citation type="submission" date="2020-07" db="EMBL/GenBank/DDBJ databases">
        <authorList>
            <person name="Feng X."/>
        </authorList>
    </citation>
    <scope>NUCLEOTIDE SEQUENCE [LARGE SCALE GENOMIC DNA]</scope>
    <source>
        <strain evidence="1 2">JCM14086</strain>
    </source>
</reference>
<evidence type="ECO:0000313" key="1">
    <source>
        <dbReference type="EMBL" id="MBC2603944.1"/>
    </source>
</evidence>
<accession>A0A7X1B1L2</accession>
<comment type="caution">
    <text evidence="1">The sequence shown here is derived from an EMBL/GenBank/DDBJ whole genome shotgun (WGS) entry which is preliminary data.</text>
</comment>
<gene>
    <name evidence="1" type="ORF">H5P30_19360</name>
</gene>
<dbReference type="Proteomes" id="UP000525652">
    <property type="component" value="Unassembled WGS sequence"/>
</dbReference>
<dbReference type="PROSITE" id="PS51257">
    <property type="entry name" value="PROKAR_LIPOPROTEIN"/>
    <property type="match status" value="1"/>
</dbReference>
<organism evidence="1 2">
    <name type="scientific">Puniceicoccus vermicola</name>
    <dbReference type="NCBI Taxonomy" id="388746"/>
    <lineage>
        <taxon>Bacteria</taxon>
        <taxon>Pseudomonadati</taxon>
        <taxon>Verrucomicrobiota</taxon>
        <taxon>Opitutia</taxon>
        <taxon>Puniceicoccales</taxon>
        <taxon>Puniceicoccaceae</taxon>
        <taxon>Puniceicoccus</taxon>
    </lineage>
</organism>
<protein>
    <submittedName>
        <fullName evidence="1">Uncharacterized protein</fullName>
    </submittedName>
</protein>
<name>A0A7X1B1L2_9BACT</name>
<keyword evidence="2" id="KW-1185">Reference proteome</keyword>
<proteinExistence type="predicted"/>
<dbReference type="RefSeq" id="WP_185694561.1">
    <property type="nucleotide sequence ID" value="NZ_JACHVA010000136.1"/>
</dbReference>
<sequence>MKNWEISVFGRRVLGLFGVLTLLGLGGCVTTTEVDDGDGIVMEEEPPLVDQVKVEN</sequence>
<evidence type="ECO:0000313" key="2">
    <source>
        <dbReference type="Proteomes" id="UP000525652"/>
    </source>
</evidence>
<dbReference type="EMBL" id="JACHVA010000136">
    <property type="protein sequence ID" value="MBC2603944.1"/>
    <property type="molecule type" value="Genomic_DNA"/>
</dbReference>
<dbReference type="AlphaFoldDB" id="A0A7X1B1L2"/>